<proteinExistence type="predicted"/>
<name>A0ACC0Z4D5_9ROSI</name>
<accession>A0ACC0Z4D5</accession>
<evidence type="ECO:0000313" key="1">
    <source>
        <dbReference type="EMBL" id="KAJ0046041.1"/>
    </source>
</evidence>
<dbReference type="EMBL" id="CM047738">
    <property type="protein sequence ID" value="KAJ0046041.1"/>
    <property type="molecule type" value="Genomic_DNA"/>
</dbReference>
<dbReference type="Proteomes" id="UP001163603">
    <property type="component" value="Chromosome 3"/>
</dbReference>
<comment type="caution">
    <text evidence="1">The sequence shown here is derived from an EMBL/GenBank/DDBJ whole genome shotgun (WGS) entry which is preliminary data.</text>
</comment>
<keyword evidence="2" id="KW-1185">Reference proteome</keyword>
<reference evidence="2" key="1">
    <citation type="journal article" date="2023" name="G3 (Bethesda)">
        <title>Genome assembly and association tests identify interacting loci associated with vigor, precocity, and sex in interspecific pistachio rootstocks.</title>
        <authorList>
            <person name="Palmer W."/>
            <person name="Jacygrad E."/>
            <person name="Sagayaradj S."/>
            <person name="Cavanaugh K."/>
            <person name="Han R."/>
            <person name="Bertier L."/>
            <person name="Beede B."/>
            <person name="Kafkas S."/>
            <person name="Golino D."/>
            <person name="Preece J."/>
            <person name="Michelmore R."/>
        </authorList>
    </citation>
    <scope>NUCLEOTIDE SEQUENCE [LARGE SCALE GENOMIC DNA]</scope>
</reference>
<sequence length="332" mass="38308">MGGKNGCFTGILAEKWCPETKSVNFSWGESTITLEDLLIVGYSALGSRVFCPVETDELNELEEKLNQARSELNKSTSKRALHRTRIALAPTVLASIYKDLSSLKEKIVALTKFDNWGNEDNELAVTVRSPFQLVQTWAWERFLHLRPELNLIKMGGRRFAWWHEQFIVVENVRKVIDSAKDDFDWRPYVKPVTNWNSPKFYREKEMLISVDPNLSEKLLSFSHCLRVSKLVGFECIEQYPLHRVAMQFGMDQDLPPCVARINEIPFIAWNYYSKPICYDLYIPCQLNEGDVTSQYSEWWNQSISCLQGASEFSFTGTKKIMEMAKGKKEADT</sequence>
<evidence type="ECO:0000313" key="2">
    <source>
        <dbReference type="Proteomes" id="UP001163603"/>
    </source>
</evidence>
<protein>
    <submittedName>
        <fullName evidence="1">Uncharacterized protein</fullName>
    </submittedName>
</protein>
<gene>
    <name evidence="1" type="ORF">Pint_04182</name>
</gene>
<organism evidence="1 2">
    <name type="scientific">Pistacia integerrima</name>
    <dbReference type="NCBI Taxonomy" id="434235"/>
    <lineage>
        <taxon>Eukaryota</taxon>
        <taxon>Viridiplantae</taxon>
        <taxon>Streptophyta</taxon>
        <taxon>Embryophyta</taxon>
        <taxon>Tracheophyta</taxon>
        <taxon>Spermatophyta</taxon>
        <taxon>Magnoliopsida</taxon>
        <taxon>eudicotyledons</taxon>
        <taxon>Gunneridae</taxon>
        <taxon>Pentapetalae</taxon>
        <taxon>rosids</taxon>
        <taxon>malvids</taxon>
        <taxon>Sapindales</taxon>
        <taxon>Anacardiaceae</taxon>
        <taxon>Pistacia</taxon>
    </lineage>
</organism>